<dbReference type="InterPro" id="IPR046349">
    <property type="entry name" value="C1-like_sf"/>
</dbReference>
<keyword evidence="4" id="KW-0862">Zinc</keyword>
<dbReference type="GO" id="GO:0008270">
    <property type="term" value="F:zinc ion binding"/>
    <property type="evidence" value="ECO:0007669"/>
    <property type="project" value="UniProtKB-KW"/>
</dbReference>
<name>A0ABD1H0T5_SALDI</name>
<feature type="domain" description="Zinc finger PHD-type" evidence="5">
    <location>
        <begin position="159"/>
        <end position="197"/>
    </location>
</feature>
<sequence length="472" mass="52802">MLRAQLSCANLAELRGAWHVQIDLTQGAAVGEGAAGHATAVAQEGAAAVGGIRHQDERVLLVGRVLHKSVCIAAVLVEEEFAAPAGENRVMAEAVAAVAVELLPLLDFVEGQETFSHFSFCKIEAQIQTKMEQPTTMLKHFSHEHPLKYVESCSDGDRVCSACKLAIMPRNFFYQCKLCGFSLHKVCYSMPKKILHPADPNHWLRLSTPSTVPEKSDECEACGGHIAGFYYSCTTCPLYYHMLCVAMPLSVKVMSSHPHVLKLEFRPLYDFKCDACDRPRYNGWHYHCRLCEFDAHASCAVKGARPLLKDDGMNGSKSHQHELMELLLEQMKHVEVKNANNLDLDRDHHLQSLDQFSAISEVFTLPSCQFSDACFSLDVSKPIPSERNRNEVGIETGWTECDSKQKLQLLKRQSFSFGMKDMKREVTLVPSTGICTPVWDELGRQNENRNANATNNIMLFKDQHQTTETETV</sequence>
<dbReference type="SUPFAM" id="SSF57889">
    <property type="entry name" value="Cysteine-rich domain"/>
    <property type="match status" value="2"/>
</dbReference>
<proteinExistence type="predicted"/>
<keyword evidence="3" id="KW-0863">Zinc-finger</keyword>
<dbReference type="InterPro" id="IPR004146">
    <property type="entry name" value="DC1"/>
</dbReference>
<evidence type="ECO:0000313" key="6">
    <source>
        <dbReference type="EMBL" id="KAL1550036.1"/>
    </source>
</evidence>
<evidence type="ECO:0000256" key="3">
    <source>
        <dbReference type="ARBA" id="ARBA00022771"/>
    </source>
</evidence>
<dbReference type="InterPro" id="IPR001965">
    <property type="entry name" value="Znf_PHD"/>
</dbReference>
<dbReference type="Proteomes" id="UP001567538">
    <property type="component" value="Unassembled WGS sequence"/>
</dbReference>
<gene>
    <name evidence="6" type="ORF">AAHA92_18051</name>
</gene>
<keyword evidence="1" id="KW-0479">Metal-binding</keyword>
<keyword evidence="7" id="KW-1185">Reference proteome</keyword>
<feature type="domain" description="Zinc finger PHD-type" evidence="5">
    <location>
        <begin position="218"/>
        <end position="277"/>
    </location>
</feature>
<organism evidence="6 7">
    <name type="scientific">Salvia divinorum</name>
    <name type="common">Maria pastora</name>
    <name type="synonym">Diviner's sage</name>
    <dbReference type="NCBI Taxonomy" id="28513"/>
    <lineage>
        <taxon>Eukaryota</taxon>
        <taxon>Viridiplantae</taxon>
        <taxon>Streptophyta</taxon>
        <taxon>Embryophyta</taxon>
        <taxon>Tracheophyta</taxon>
        <taxon>Spermatophyta</taxon>
        <taxon>Magnoliopsida</taxon>
        <taxon>eudicotyledons</taxon>
        <taxon>Gunneridae</taxon>
        <taxon>Pentapetalae</taxon>
        <taxon>asterids</taxon>
        <taxon>lamiids</taxon>
        <taxon>Lamiales</taxon>
        <taxon>Lamiaceae</taxon>
        <taxon>Nepetoideae</taxon>
        <taxon>Mentheae</taxon>
        <taxon>Salviinae</taxon>
        <taxon>Salvia</taxon>
        <taxon>Salvia subgen. Calosphace</taxon>
    </lineage>
</organism>
<evidence type="ECO:0000313" key="7">
    <source>
        <dbReference type="Proteomes" id="UP001567538"/>
    </source>
</evidence>
<dbReference type="AlphaFoldDB" id="A0ABD1H0T5"/>
<evidence type="ECO:0000256" key="2">
    <source>
        <dbReference type="ARBA" id="ARBA00022737"/>
    </source>
</evidence>
<reference evidence="6 7" key="1">
    <citation type="submission" date="2024-06" db="EMBL/GenBank/DDBJ databases">
        <title>A chromosome level genome sequence of Diviner's sage (Salvia divinorum).</title>
        <authorList>
            <person name="Ford S.A."/>
            <person name="Ro D.-K."/>
            <person name="Ness R.W."/>
            <person name="Phillips M.A."/>
        </authorList>
    </citation>
    <scope>NUCLEOTIDE SEQUENCE [LARGE SCALE GENOMIC DNA]</scope>
    <source>
        <strain evidence="6">SAF-2024a</strain>
        <tissue evidence="6">Leaf</tissue>
    </source>
</reference>
<accession>A0ABD1H0T5</accession>
<dbReference type="SMART" id="SM00249">
    <property type="entry name" value="PHD"/>
    <property type="match status" value="2"/>
</dbReference>
<protein>
    <recommendedName>
        <fullName evidence="5">Zinc finger PHD-type domain-containing protein</fullName>
    </recommendedName>
</protein>
<comment type="caution">
    <text evidence="6">The sequence shown here is derived from an EMBL/GenBank/DDBJ whole genome shotgun (WGS) entry which is preliminary data.</text>
</comment>
<evidence type="ECO:0000256" key="4">
    <source>
        <dbReference type="ARBA" id="ARBA00022833"/>
    </source>
</evidence>
<dbReference type="Gene3D" id="3.30.40.10">
    <property type="entry name" value="Zinc/RING finger domain, C3HC4 (zinc finger)"/>
    <property type="match status" value="1"/>
</dbReference>
<dbReference type="Pfam" id="PF03107">
    <property type="entry name" value="C1_2"/>
    <property type="match status" value="3"/>
</dbReference>
<evidence type="ECO:0000256" key="1">
    <source>
        <dbReference type="ARBA" id="ARBA00022723"/>
    </source>
</evidence>
<dbReference type="EMBL" id="JBEAFC010000007">
    <property type="protein sequence ID" value="KAL1550036.1"/>
    <property type="molecule type" value="Genomic_DNA"/>
</dbReference>
<keyword evidence="2" id="KW-0677">Repeat</keyword>
<dbReference type="PANTHER" id="PTHR46288">
    <property type="entry name" value="PHORBOL-ESTER/DAG-TYPE DOMAIN-CONTAINING PROTEIN"/>
    <property type="match status" value="1"/>
</dbReference>
<dbReference type="PANTHER" id="PTHR46288:SF17">
    <property type="entry name" value="CYSTEINE_HISTIDINE-RICH C1 DOMAIN PROTEIN"/>
    <property type="match status" value="1"/>
</dbReference>
<dbReference type="InterPro" id="IPR013083">
    <property type="entry name" value="Znf_RING/FYVE/PHD"/>
</dbReference>
<evidence type="ECO:0000259" key="5">
    <source>
        <dbReference type="SMART" id="SM00249"/>
    </source>
</evidence>